<feature type="compositionally biased region" description="Polar residues" evidence="1">
    <location>
        <begin position="1206"/>
        <end position="1218"/>
    </location>
</feature>
<dbReference type="Proteomes" id="UP000504638">
    <property type="component" value="Unplaced"/>
</dbReference>
<protein>
    <submittedName>
        <fullName evidence="2 4">Uncharacterized protein</fullName>
    </submittedName>
</protein>
<dbReference type="OrthoDB" id="5346713at2759"/>
<evidence type="ECO:0000313" key="4">
    <source>
        <dbReference type="RefSeq" id="XP_033535957.1"/>
    </source>
</evidence>
<keyword evidence="3" id="KW-1185">Reference proteome</keyword>
<feature type="compositionally biased region" description="Polar residues" evidence="1">
    <location>
        <begin position="436"/>
        <end position="447"/>
    </location>
</feature>
<feature type="compositionally biased region" description="Polar residues" evidence="1">
    <location>
        <begin position="237"/>
        <end position="253"/>
    </location>
</feature>
<dbReference type="AlphaFoldDB" id="A0A6G1G8R8"/>
<evidence type="ECO:0000256" key="1">
    <source>
        <dbReference type="SAM" id="MobiDB-lite"/>
    </source>
</evidence>
<feature type="compositionally biased region" description="Polar residues" evidence="1">
    <location>
        <begin position="214"/>
        <end position="224"/>
    </location>
</feature>
<feature type="region of interest" description="Disordered" evidence="1">
    <location>
        <begin position="335"/>
        <end position="607"/>
    </location>
</feature>
<feature type="compositionally biased region" description="Low complexity" evidence="1">
    <location>
        <begin position="471"/>
        <end position="487"/>
    </location>
</feature>
<organism evidence="2">
    <name type="scientific">Eremomyces bilateralis CBS 781.70</name>
    <dbReference type="NCBI Taxonomy" id="1392243"/>
    <lineage>
        <taxon>Eukaryota</taxon>
        <taxon>Fungi</taxon>
        <taxon>Dikarya</taxon>
        <taxon>Ascomycota</taxon>
        <taxon>Pezizomycotina</taxon>
        <taxon>Dothideomycetes</taxon>
        <taxon>Dothideomycetes incertae sedis</taxon>
        <taxon>Eremomycetales</taxon>
        <taxon>Eremomycetaceae</taxon>
        <taxon>Eremomyces</taxon>
    </lineage>
</organism>
<feature type="region of interest" description="Disordered" evidence="1">
    <location>
        <begin position="747"/>
        <end position="847"/>
    </location>
</feature>
<feature type="region of interest" description="Disordered" evidence="1">
    <location>
        <begin position="157"/>
        <end position="202"/>
    </location>
</feature>
<reference evidence="2 4" key="1">
    <citation type="submission" date="2020-01" db="EMBL/GenBank/DDBJ databases">
        <authorList>
            <consortium name="DOE Joint Genome Institute"/>
            <person name="Haridas S."/>
            <person name="Albert R."/>
            <person name="Binder M."/>
            <person name="Bloem J."/>
            <person name="Labutti K."/>
            <person name="Salamov A."/>
            <person name="Andreopoulos B."/>
            <person name="Baker S.E."/>
            <person name="Barry K."/>
            <person name="Bills G."/>
            <person name="Bluhm B.H."/>
            <person name="Cannon C."/>
            <person name="Castanera R."/>
            <person name="Culley D.E."/>
            <person name="Daum C."/>
            <person name="Ezra D."/>
            <person name="Gonzalez J.B."/>
            <person name="Henrissat B."/>
            <person name="Kuo A."/>
            <person name="Liang C."/>
            <person name="Lipzen A."/>
            <person name="Lutzoni F."/>
            <person name="Magnuson J."/>
            <person name="Mondo S."/>
            <person name="Nolan M."/>
            <person name="Ohm R."/>
            <person name="Pangilinan J."/>
            <person name="Park H.-J."/>
            <person name="Ramirez L."/>
            <person name="Alfaro M."/>
            <person name="Sun H."/>
            <person name="Tritt A."/>
            <person name="Yoshinaga Y."/>
            <person name="Zwiers L.-H."/>
            <person name="Turgeon B.G."/>
            <person name="Goodwin S.B."/>
            <person name="Spatafora J.W."/>
            <person name="Crous P.W."/>
            <person name="Grigoriev I.V."/>
        </authorList>
    </citation>
    <scope>NUCLEOTIDE SEQUENCE</scope>
    <source>
        <strain evidence="2 4">CBS 781.70</strain>
    </source>
</reference>
<feature type="compositionally biased region" description="Basic and acidic residues" evidence="1">
    <location>
        <begin position="448"/>
        <end position="468"/>
    </location>
</feature>
<feature type="region of interest" description="Disordered" evidence="1">
    <location>
        <begin position="47"/>
        <end position="103"/>
    </location>
</feature>
<feature type="compositionally biased region" description="Polar residues" evidence="1">
    <location>
        <begin position="157"/>
        <end position="190"/>
    </location>
</feature>
<feature type="compositionally biased region" description="Basic and acidic residues" evidence="1">
    <location>
        <begin position="774"/>
        <end position="797"/>
    </location>
</feature>
<name>A0A6G1G8R8_9PEZI</name>
<proteinExistence type="predicted"/>
<feature type="region of interest" description="Disordered" evidence="1">
    <location>
        <begin position="214"/>
        <end position="257"/>
    </location>
</feature>
<evidence type="ECO:0000313" key="3">
    <source>
        <dbReference type="Proteomes" id="UP000504638"/>
    </source>
</evidence>
<evidence type="ECO:0000313" key="2">
    <source>
        <dbReference type="EMBL" id="KAF1814326.1"/>
    </source>
</evidence>
<feature type="region of interest" description="Disordered" evidence="1">
    <location>
        <begin position="639"/>
        <end position="726"/>
    </location>
</feature>
<dbReference type="EMBL" id="ML975153">
    <property type="protein sequence ID" value="KAF1814326.1"/>
    <property type="molecule type" value="Genomic_DNA"/>
</dbReference>
<gene>
    <name evidence="2 4" type="ORF">P152DRAFT_447707</name>
</gene>
<feature type="compositionally biased region" description="Polar residues" evidence="1">
    <location>
        <begin position="78"/>
        <end position="99"/>
    </location>
</feature>
<feature type="compositionally biased region" description="Polar residues" evidence="1">
    <location>
        <begin position="665"/>
        <end position="679"/>
    </location>
</feature>
<reference evidence="4" key="2">
    <citation type="submission" date="2020-04" db="EMBL/GenBank/DDBJ databases">
        <authorList>
            <consortium name="NCBI Genome Project"/>
        </authorList>
    </citation>
    <scope>NUCLEOTIDE SEQUENCE</scope>
    <source>
        <strain evidence="4">CBS 781.70</strain>
    </source>
</reference>
<accession>A0A6G1G8R8</accession>
<feature type="compositionally biased region" description="Polar residues" evidence="1">
    <location>
        <begin position="488"/>
        <end position="497"/>
    </location>
</feature>
<sequence>MPLFRFPSADFCCSLASCFFDACAFYPIVCATATIVGVSAVGYAIGRPDDQSSQPNLQKRKYSSEPFPTVRPSESMPRYSTTLSVPSTPLENRPSQFTGRASGDVLRSRNGRRLTTGGDVMDIDEHSDFGFRHDVAQRDPSVTLRSKSSWIKRLSTLSSNHSSPLGSPATESPPISFSNGSAAFSHSGSTAPIIGQCPPPPLPPNKLVKRSSSFRLSKGQMQEHIQSRRPTLRRPATSHQRSATLQMHSQSRGVSMDRARDVQIPVPVVESPPEPLYQQYFTAKVSKDNTVSKKRFGGERSARKIFPDDRFRPTLILAKSVMASSIEVDESLSLADDSDFGGSRPITPLGLGFGRPSPSESFDGSRGSYHPSGTTDSQRDFPPPEDTSAYQHRRRSFSLDKFLPSSSSFRKPRSSKYLGRSRLTRRSESRAISAPLPSTQETSSSDPDSGRPIKKRDTTDPTIFKREIYTSSSNSASINDMSSSQSNHVANPSQKPLSHSVHGLTHNHSSPPPYQTGTTSTDLDHFPLSPSTQVPGHRLVRNSIPQSERTSTLVGSDSELRGVTPAEEEETDLASETVFDSIRTRGTRSTSGARGPSIDQIFDMPPSSTVMAKPRSNFLRDMLPKGMGTDQEMELVGPDSITEEEESVSTNDEMAIASDLAEGGSPTTVRVRSKLQNQPLRIPSSPPEAAKSLNLGSLEYDNFQDQDDESRWSMGEPSNDSPNISLEDLSLNFDQVEQVATPLSIRRSSPHLVATGSSSSPPAITPNHRYSQLTERERDSRSNLFDWSEHPHTDKSPGNRTPPRPQTVHGKKDTDSRGSRSIGRRAPSALHARSQSVPVVPDPAGKRDTVVMNKFGTWGVGSKGVTEDWDDDFDFTNPNHEAGQSSTGGEEKRVDSGMAVVVPQNIRDQQLNVLANIGLLKEWGIIIEELKDLKIRAAQLGVLDGVGAAVWKEVDAMIDLADQEAEEDTAPRVTPPSSPGFDADAFEEEAGLTTPAPVNKNRRTRRSTSARFDGPTSVPQSSPRSRRKSVLPTNSDIFSEPAATSPPTQSFGIPRTPSGQHASSRTTPTTVTTRPRKDSEAIARSVIEALQKRPSTVSEPITFSRTSKEKKVPFDTATLKHIVPYVNGLVRKVRTLLRDVEGLSSPALGLLQYDASGHGGKANGVNGTDDGILGQWDITTDTISTTGVFDPGNTKSDLFGSPTKRAGSTTPSGIGSATGSPSSRRNRRTRANNGGVVPEEGGARSGAGVDELTGQMKLMTVI</sequence>
<feature type="region of interest" description="Disordered" evidence="1">
    <location>
        <begin position="1187"/>
        <end position="1248"/>
    </location>
</feature>
<feature type="compositionally biased region" description="Polar residues" evidence="1">
    <location>
        <begin position="755"/>
        <end position="773"/>
    </location>
</feature>
<feature type="region of interest" description="Disordered" evidence="1">
    <location>
        <begin position="964"/>
        <end position="1080"/>
    </location>
</feature>
<feature type="compositionally biased region" description="Polar residues" evidence="1">
    <location>
        <begin position="543"/>
        <end position="555"/>
    </location>
</feature>
<reference evidence="4" key="3">
    <citation type="submission" date="2025-04" db="UniProtKB">
        <authorList>
            <consortium name="RefSeq"/>
        </authorList>
    </citation>
    <scope>IDENTIFICATION</scope>
    <source>
        <strain evidence="4">CBS 781.70</strain>
    </source>
</reference>
<feature type="compositionally biased region" description="Polar residues" evidence="1">
    <location>
        <begin position="1045"/>
        <end position="1064"/>
    </location>
</feature>
<dbReference type="RefSeq" id="XP_033535957.1">
    <property type="nucleotide sequence ID" value="XM_033678007.1"/>
</dbReference>
<dbReference type="GeneID" id="54418577"/>